<accession>A0A4S8I3B1</accession>
<feature type="region of interest" description="Disordered" evidence="1">
    <location>
        <begin position="1"/>
        <end position="53"/>
    </location>
</feature>
<dbReference type="EMBL" id="PYDT01001574">
    <property type="protein sequence ID" value="THU42448.1"/>
    <property type="molecule type" value="Genomic_DNA"/>
</dbReference>
<organism evidence="2 3">
    <name type="scientific">Musa balbisiana</name>
    <name type="common">Banana</name>
    <dbReference type="NCBI Taxonomy" id="52838"/>
    <lineage>
        <taxon>Eukaryota</taxon>
        <taxon>Viridiplantae</taxon>
        <taxon>Streptophyta</taxon>
        <taxon>Embryophyta</taxon>
        <taxon>Tracheophyta</taxon>
        <taxon>Spermatophyta</taxon>
        <taxon>Magnoliopsida</taxon>
        <taxon>Liliopsida</taxon>
        <taxon>Zingiberales</taxon>
        <taxon>Musaceae</taxon>
        <taxon>Musa</taxon>
    </lineage>
</organism>
<dbReference type="Proteomes" id="UP000317650">
    <property type="component" value="Unassembled WGS sequence"/>
</dbReference>
<keyword evidence="3" id="KW-1185">Reference proteome</keyword>
<sequence>MDRDGPAVAGTRCQPRVYRKPTSALTPHDNPEQTSGGGPWRPTTAPPASSSPSANATARFFLLLPSLSAPRPQNGTQCGRTPVYLRQLYPPQRGDLLRPALHSSGLEPTSSMPSAPSVCSYYAWICSDLKPSSRRILRATVWIHRDALVSKIGSRGGCSALTMGVLSGLLLHNPHLRLRRRPVSLTGPLSRKANCGRKVKFYPSLETCSGARASGRPTISSCHRTRRWSQ</sequence>
<evidence type="ECO:0000313" key="2">
    <source>
        <dbReference type="EMBL" id="THU42448.1"/>
    </source>
</evidence>
<protein>
    <submittedName>
        <fullName evidence="2">Uncharacterized protein</fullName>
    </submittedName>
</protein>
<gene>
    <name evidence="2" type="ORF">C4D60_Mb00t19110</name>
</gene>
<evidence type="ECO:0000313" key="3">
    <source>
        <dbReference type="Proteomes" id="UP000317650"/>
    </source>
</evidence>
<comment type="caution">
    <text evidence="2">The sequence shown here is derived from an EMBL/GenBank/DDBJ whole genome shotgun (WGS) entry which is preliminary data.</text>
</comment>
<reference evidence="2 3" key="1">
    <citation type="journal article" date="2019" name="Nat. Plants">
        <title>Genome sequencing of Musa balbisiana reveals subgenome evolution and function divergence in polyploid bananas.</title>
        <authorList>
            <person name="Yao X."/>
        </authorList>
    </citation>
    <scope>NUCLEOTIDE SEQUENCE [LARGE SCALE GENOMIC DNA]</scope>
    <source>
        <strain evidence="3">cv. DH-PKW</strain>
        <tissue evidence="2">Leaves</tissue>
    </source>
</reference>
<dbReference type="AlphaFoldDB" id="A0A4S8I3B1"/>
<name>A0A4S8I3B1_MUSBA</name>
<feature type="compositionally biased region" description="Low complexity" evidence="1">
    <location>
        <begin position="42"/>
        <end position="53"/>
    </location>
</feature>
<proteinExistence type="predicted"/>
<evidence type="ECO:0000256" key="1">
    <source>
        <dbReference type="SAM" id="MobiDB-lite"/>
    </source>
</evidence>